<reference evidence="1 2" key="1">
    <citation type="journal article" date="2021" name="Commun. Biol.">
        <title>The genome of Shorea leprosula (Dipterocarpaceae) highlights the ecological relevance of drought in aseasonal tropical rainforests.</title>
        <authorList>
            <person name="Ng K.K.S."/>
            <person name="Kobayashi M.J."/>
            <person name="Fawcett J.A."/>
            <person name="Hatakeyama M."/>
            <person name="Paape T."/>
            <person name="Ng C.H."/>
            <person name="Ang C.C."/>
            <person name="Tnah L.H."/>
            <person name="Lee C.T."/>
            <person name="Nishiyama T."/>
            <person name="Sese J."/>
            <person name="O'Brien M.J."/>
            <person name="Copetti D."/>
            <person name="Mohd Noor M.I."/>
            <person name="Ong R.C."/>
            <person name="Putra M."/>
            <person name="Sireger I.Z."/>
            <person name="Indrioko S."/>
            <person name="Kosugi Y."/>
            <person name="Izuno A."/>
            <person name="Isagi Y."/>
            <person name="Lee S.L."/>
            <person name="Shimizu K.K."/>
        </authorList>
    </citation>
    <scope>NUCLEOTIDE SEQUENCE [LARGE SCALE GENOMIC DNA]</scope>
    <source>
        <strain evidence="1">214</strain>
    </source>
</reference>
<evidence type="ECO:0000313" key="1">
    <source>
        <dbReference type="EMBL" id="GKV51291.1"/>
    </source>
</evidence>
<dbReference type="EMBL" id="BPVZ01000483">
    <property type="protein sequence ID" value="GKV51291.1"/>
    <property type="molecule type" value="Genomic_DNA"/>
</dbReference>
<protein>
    <submittedName>
        <fullName evidence="1">Uncharacterized protein</fullName>
    </submittedName>
</protein>
<sequence>MATAMNIKAAAMVSAIAANRKIAASLIHLHFHNFCLDELLAGCGAKSAYSAVAAFNNFYQAMDSYEDEQN</sequence>
<organism evidence="1 2">
    <name type="scientific">Rubroshorea leprosula</name>
    <dbReference type="NCBI Taxonomy" id="152421"/>
    <lineage>
        <taxon>Eukaryota</taxon>
        <taxon>Viridiplantae</taxon>
        <taxon>Streptophyta</taxon>
        <taxon>Embryophyta</taxon>
        <taxon>Tracheophyta</taxon>
        <taxon>Spermatophyta</taxon>
        <taxon>Magnoliopsida</taxon>
        <taxon>eudicotyledons</taxon>
        <taxon>Gunneridae</taxon>
        <taxon>Pentapetalae</taxon>
        <taxon>rosids</taxon>
        <taxon>malvids</taxon>
        <taxon>Malvales</taxon>
        <taxon>Dipterocarpaceae</taxon>
        <taxon>Rubroshorea</taxon>
    </lineage>
</organism>
<proteinExistence type="predicted"/>
<dbReference type="Proteomes" id="UP001054252">
    <property type="component" value="Unassembled WGS sequence"/>
</dbReference>
<evidence type="ECO:0000313" key="2">
    <source>
        <dbReference type="Proteomes" id="UP001054252"/>
    </source>
</evidence>
<accession>A0AAV5MMQ4</accession>
<name>A0AAV5MMQ4_9ROSI</name>
<keyword evidence="2" id="KW-1185">Reference proteome</keyword>
<gene>
    <name evidence="1" type="ORF">SLEP1_g57959</name>
</gene>
<dbReference type="AlphaFoldDB" id="A0AAV5MMQ4"/>
<comment type="caution">
    <text evidence="1">The sequence shown here is derived from an EMBL/GenBank/DDBJ whole genome shotgun (WGS) entry which is preliminary data.</text>
</comment>